<evidence type="ECO:0000256" key="1">
    <source>
        <dbReference type="SAM" id="SignalP"/>
    </source>
</evidence>
<dbReference type="InterPro" id="IPR003961">
    <property type="entry name" value="FN3_dom"/>
</dbReference>
<keyword evidence="4" id="KW-1185">Reference proteome</keyword>
<dbReference type="InterPro" id="IPR013783">
    <property type="entry name" value="Ig-like_fold"/>
</dbReference>
<proteinExistence type="predicted"/>
<dbReference type="SUPFAM" id="SSF49265">
    <property type="entry name" value="Fibronectin type III"/>
    <property type="match status" value="1"/>
</dbReference>
<dbReference type="Proteomes" id="UP000694567">
    <property type="component" value="Unplaced"/>
</dbReference>
<evidence type="ECO:0000259" key="2">
    <source>
        <dbReference type="PROSITE" id="PS50853"/>
    </source>
</evidence>
<dbReference type="Ensembl" id="ENSBOBT00000007091.1">
    <property type="protein sequence ID" value="ENSBOBP00000006905.1"/>
    <property type="gene ID" value="ENSBOBG00000004560.1"/>
</dbReference>
<sequence length="214" mass="22930">MCGAKSKSLIFIGLLFNCLETVFSANTGFSLSIYDVTSRSIYLRWPKFSGASSYRVTATAVNTVGHPLLAHFSDVTLKGTLTSLIPNTVYAIQAEAIDKNGIILAQTQIMQSTAPDIPVIDQAYSKLSNSITVEWRAVPGATSYLLTAQDGDSFTETVVANSPGTVTGLKPATLYRITIRSINSGGKSQPSPFRKAKTGGLSNSYFIFCNVVII</sequence>
<protein>
    <recommendedName>
        <fullName evidence="2">Fibronectin type-III domain-containing protein</fullName>
    </recommendedName>
</protein>
<dbReference type="PANTHER" id="PTHR47135:SF1">
    <property type="entry name" value="FIBRONECTIN TYPE III DOMAIN-CONTAINING PROTEIN 7"/>
    <property type="match status" value="1"/>
</dbReference>
<dbReference type="CDD" id="cd00063">
    <property type="entry name" value="FN3"/>
    <property type="match status" value="2"/>
</dbReference>
<reference evidence="3" key="2">
    <citation type="submission" date="2025-09" db="UniProtKB">
        <authorList>
            <consortium name="Ensembl"/>
        </authorList>
    </citation>
    <scope>IDENTIFICATION</scope>
</reference>
<dbReference type="SMART" id="SM00060">
    <property type="entry name" value="FN3"/>
    <property type="match status" value="2"/>
</dbReference>
<dbReference type="Pfam" id="PF00041">
    <property type="entry name" value="fn3"/>
    <property type="match status" value="1"/>
</dbReference>
<feature type="domain" description="Fibronectin type-III" evidence="2">
    <location>
        <begin position="114"/>
        <end position="201"/>
    </location>
</feature>
<dbReference type="Gene3D" id="2.60.40.10">
    <property type="entry name" value="Immunoglobulins"/>
    <property type="match status" value="2"/>
</dbReference>
<keyword evidence="1" id="KW-0732">Signal</keyword>
<reference evidence="3" key="1">
    <citation type="submission" date="2025-08" db="UniProtKB">
        <authorList>
            <consortium name="Ensembl"/>
        </authorList>
    </citation>
    <scope>IDENTIFICATION</scope>
</reference>
<name>A0A8C0EMC0_BUBBB</name>
<accession>A0A8C0EMC0</accession>
<evidence type="ECO:0000313" key="3">
    <source>
        <dbReference type="Ensembl" id="ENSBOBP00000006905.1"/>
    </source>
</evidence>
<dbReference type="PROSITE" id="PS50853">
    <property type="entry name" value="FN3"/>
    <property type="match status" value="1"/>
</dbReference>
<evidence type="ECO:0000313" key="4">
    <source>
        <dbReference type="Proteomes" id="UP000694567"/>
    </source>
</evidence>
<dbReference type="PANTHER" id="PTHR47135">
    <property type="entry name" value="FIBRONECTIN TYPE III DOMAIN-CONTAINING PROTEIN 7"/>
    <property type="match status" value="1"/>
</dbReference>
<feature type="signal peptide" evidence="1">
    <location>
        <begin position="1"/>
        <end position="24"/>
    </location>
</feature>
<feature type="chain" id="PRO_5034482744" description="Fibronectin type-III domain-containing protein" evidence="1">
    <location>
        <begin position="25"/>
        <end position="214"/>
    </location>
</feature>
<dbReference type="InterPro" id="IPR036116">
    <property type="entry name" value="FN3_sf"/>
</dbReference>
<dbReference type="AlphaFoldDB" id="A0A8C0EMC0"/>
<organism evidence="3 4">
    <name type="scientific">Bubo bubo</name>
    <name type="common">Eurasian eagle-owl</name>
    <name type="synonym">Strix bubo</name>
    <dbReference type="NCBI Taxonomy" id="30461"/>
    <lineage>
        <taxon>Eukaryota</taxon>
        <taxon>Metazoa</taxon>
        <taxon>Chordata</taxon>
        <taxon>Craniata</taxon>
        <taxon>Vertebrata</taxon>
        <taxon>Euteleostomi</taxon>
        <taxon>Archelosauria</taxon>
        <taxon>Archosauria</taxon>
        <taxon>Dinosauria</taxon>
        <taxon>Saurischia</taxon>
        <taxon>Theropoda</taxon>
        <taxon>Coelurosauria</taxon>
        <taxon>Aves</taxon>
        <taxon>Neognathae</taxon>
        <taxon>Neoaves</taxon>
        <taxon>Telluraves</taxon>
        <taxon>Strigiformes</taxon>
        <taxon>Strigidae</taxon>
        <taxon>Bubo</taxon>
    </lineage>
</organism>